<dbReference type="PANTHER" id="PTHR31003">
    <property type="entry name" value="MYB FAMILY TRANSCRIPTION FACTOR"/>
    <property type="match status" value="1"/>
</dbReference>
<dbReference type="Gene3D" id="1.10.10.60">
    <property type="entry name" value="Homeodomain-like"/>
    <property type="match status" value="1"/>
</dbReference>
<dbReference type="GO" id="GO:0003700">
    <property type="term" value="F:DNA-binding transcription factor activity"/>
    <property type="evidence" value="ECO:0007669"/>
    <property type="project" value="InterPro"/>
</dbReference>
<feature type="compositionally biased region" description="Low complexity" evidence="3">
    <location>
        <begin position="189"/>
        <end position="202"/>
    </location>
</feature>
<evidence type="ECO:0000313" key="6">
    <source>
        <dbReference type="Proteomes" id="UP000585474"/>
    </source>
</evidence>
<dbReference type="PANTHER" id="PTHR31003:SF3">
    <property type="entry name" value="HOMEODOMAIN-LIKE SUPERFAMILY PROTEIN-RELATED"/>
    <property type="match status" value="1"/>
</dbReference>
<name>A0A7J0D908_9ERIC</name>
<feature type="region of interest" description="Disordered" evidence="3">
    <location>
        <begin position="189"/>
        <end position="223"/>
    </location>
</feature>
<dbReference type="OrthoDB" id="1908613at2759"/>
<keyword evidence="6" id="KW-1185">Reference proteome</keyword>
<evidence type="ECO:0000313" key="5">
    <source>
        <dbReference type="EMBL" id="GFS29988.1"/>
    </source>
</evidence>
<evidence type="ECO:0000256" key="2">
    <source>
        <dbReference type="ARBA" id="ARBA00023125"/>
    </source>
</evidence>
<feature type="domain" description="HHO5-like N-terminal" evidence="4">
    <location>
        <begin position="10"/>
        <end position="79"/>
    </location>
</feature>
<proteinExistence type="predicted"/>
<accession>A0A7J0D908</accession>
<dbReference type="EMBL" id="BJWL01000104">
    <property type="protein sequence ID" value="GFS29988.1"/>
    <property type="molecule type" value="Genomic_DNA"/>
</dbReference>
<dbReference type="GO" id="GO:0003677">
    <property type="term" value="F:DNA binding"/>
    <property type="evidence" value="ECO:0007669"/>
    <property type="project" value="UniProtKB-KW"/>
</dbReference>
<dbReference type="AlphaFoldDB" id="A0A7J0D908"/>
<gene>
    <name evidence="5" type="ORF">Acr_00g0009560</name>
</gene>
<organism evidence="5 6">
    <name type="scientific">Actinidia rufa</name>
    <dbReference type="NCBI Taxonomy" id="165716"/>
    <lineage>
        <taxon>Eukaryota</taxon>
        <taxon>Viridiplantae</taxon>
        <taxon>Streptophyta</taxon>
        <taxon>Embryophyta</taxon>
        <taxon>Tracheophyta</taxon>
        <taxon>Spermatophyta</taxon>
        <taxon>Magnoliopsida</taxon>
        <taxon>eudicotyledons</taxon>
        <taxon>Gunneridae</taxon>
        <taxon>Pentapetalae</taxon>
        <taxon>asterids</taxon>
        <taxon>Ericales</taxon>
        <taxon>Actinidiaceae</taxon>
        <taxon>Actinidia</taxon>
    </lineage>
</organism>
<reference evidence="6" key="1">
    <citation type="submission" date="2019-07" db="EMBL/GenBank/DDBJ databases">
        <title>De Novo Assembly of kiwifruit Actinidia rufa.</title>
        <authorList>
            <person name="Sugita-Konishi S."/>
            <person name="Sato K."/>
            <person name="Mori E."/>
            <person name="Abe Y."/>
            <person name="Kisaki G."/>
            <person name="Hamano K."/>
            <person name="Suezawa K."/>
            <person name="Otani M."/>
            <person name="Fukuda T."/>
            <person name="Manabe T."/>
            <person name="Gomi K."/>
            <person name="Tabuchi M."/>
            <person name="Akimitsu K."/>
            <person name="Kataoka I."/>
        </authorList>
    </citation>
    <scope>NUCLEOTIDE SEQUENCE [LARGE SCALE GENOMIC DNA]</scope>
    <source>
        <strain evidence="6">cv. Fuchu</strain>
    </source>
</reference>
<comment type="caution">
    <text evidence="5">The sequence shown here is derived from an EMBL/GenBank/DDBJ whole genome shotgun (WGS) entry which is preliminary data.</text>
</comment>
<keyword evidence="2" id="KW-0238">DNA-binding</keyword>
<evidence type="ECO:0000259" key="4">
    <source>
        <dbReference type="Pfam" id="PF26575"/>
    </source>
</evidence>
<dbReference type="Pfam" id="PF26575">
    <property type="entry name" value="HHO5_N"/>
    <property type="match status" value="1"/>
</dbReference>
<dbReference type="GO" id="GO:0005634">
    <property type="term" value="C:nucleus"/>
    <property type="evidence" value="ECO:0007669"/>
    <property type="project" value="UniProtKB-SubCell"/>
</dbReference>
<evidence type="ECO:0000256" key="3">
    <source>
        <dbReference type="SAM" id="MobiDB-lite"/>
    </source>
</evidence>
<evidence type="ECO:0000256" key="1">
    <source>
        <dbReference type="ARBA" id="ARBA00004123"/>
    </source>
</evidence>
<dbReference type="InterPro" id="IPR044787">
    <property type="entry name" value="HHO5-like"/>
</dbReference>
<dbReference type="InterPro" id="IPR058673">
    <property type="entry name" value="HHO5-like_N"/>
</dbReference>
<protein>
    <recommendedName>
        <fullName evidence="4">HHO5-like N-terminal domain-containing protein</fullName>
    </recommendedName>
</protein>
<sequence>MGVNSAELNLDLGSIYAPKTISKILADVSEIGDVSEKSSKLNGFARVLEEELTKIHAFKHELPLSMLILKNVITKLKEERIQSERTESLPVTEEFMALKRDYDKGEGAKTSIDLGDKKDWMSSAQLWSTSKVKCENNYADLKNQFSRDVQDGSATEKPFQLCNLRNRGGAFLPFKRQSGLRMEADLGLNLEGNSGNSGSGSSVTDQMKPPNKPNQQEKKRQRRCWSPELHRVFVDALEQLGGAHSKTSQLNFVCYLKSHIFDLEL</sequence>
<dbReference type="Proteomes" id="UP000585474">
    <property type="component" value="Unassembled WGS sequence"/>
</dbReference>
<comment type="subcellular location">
    <subcellularLocation>
        <location evidence="1">Nucleus</location>
    </subcellularLocation>
</comment>